<feature type="domain" description="GCVT N-terminal" evidence="1">
    <location>
        <begin position="84"/>
        <end position="193"/>
    </location>
</feature>
<organism evidence="2 3">
    <name type="scientific">Nitratireductor aquibiodomus</name>
    <dbReference type="NCBI Taxonomy" id="204799"/>
    <lineage>
        <taxon>Bacteria</taxon>
        <taxon>Pseudomonadati</taxon>
        <taxon>Pseudomonadota</taxon>
        <taxon>Alphaproteobacteria</taxon>
        <taxon>Hyphomicrobiales</taxon>
        <taxon>Phyllobacteriaceae</taxon>
        <taxon>Nitratireductor</taxon>
    </lineage>
</organism>
<dbReference type="SUPFAM" id="SSF103025">
    <property type="entry name" value="Folate-binding domain"/>
    <property type="match status" value="1"/>
</dbReference>
<dbReference type="AlphaFoldDB" id="A0A1H4IZH5"/>
<sequence length="196" mass="20839">MVERASPLGGGFRPGSHGDFADGNGVTISEVLKGSIVEANAWPGKEKALAESISATCRLTLPALPGNGAASREGTCAFNIGPGRFLVSGMDEALAGDIIAAIGDETGTVTDLSHGRTVLSIEGPRVEWVLAKLFALDFSLTAFPVHAGRATAHHDVFVQIQRRGEKRFEFYVFRSFARAFAKTLCRAAEDVGYTIR</sequence>
<name>A0A1H4IZH5_9HYPH</name>
<evidence type="ECO:0000313" key="2">
    <source>
        <dbReference type="EMBL" id="SEB39443.1"/>
    </source>
</evidence>
<evidence type="ECO:0000259" key="1">
    <source>
        <dbReference type="Pfam" id="PF01571"/>
    </source>
</evidence>
<dbReference type="RefSeq" id="WP_025030488.1">
    <property type="nucleotide sequence ID" value="NZ_FNSL01000001.1"/>
</dbReference>
<dbReference type="InterPro" id="IPR027266">
    <property type="entry name" value="TrmE/GcvT-like"/>
</dbReference>
<evidence type="ECO:0000313" key="3">
    <source>
        <dbReference type="Proteomes" id="UP000199064"/>
    </source>
</evidence>
<dbReference type="EMBL" id="FNSL01000001">
    <property type="protein sequence ID" value="SEB39443.1"/>
    <property type="molecule type" value="Genomic_DNA"/>
</dbReference>
<gene>
    <name evidence="2" type="ORF">SAMN05216452_0815</name>
</gene>
<reference evidence="3" key="1">
    <citation type="submission" date="2016-10" db="EMBL/GenBank/DDBJ databases">
        <authorList>
            <person name="Varghese N."/>
            <person name="Submissions S."/>
        </authorList>
    </citation>
    <scope>NUCLEOTIDE SEQUENCE [LARGE SCALE GENOMIC DNA]</scope>
    <source>
        <strain evidence="3">ES.061</strain>
    </source>
</reference>
<dbReference type="InterPro" id="IPR006222">
    <property type="entry name" value="GCVT_N"/>
</dbReference>
<keyword evidence="3" id="KW-1185">Reference proteome</keyword>
<protein>
    <submittedName>
        <fullName evidence="2">Sarcosine oxidase subunit gamma</fullName>
    </submittedName>
</protein>
<dbReference type="Gene3D" id="3.30.70.1520">
    <property type="entry name" value="Heterotetrameric sarcosine oxidase"/>
    <property type="match status" value="1"/>
</dbReference>
<dbReference type="Gene3D" id="3.30.1360.120">
    <property type="entry name" value="Probable tRNA modification gtpase trme, domain 1"/>
    <property type="match status" value="1"/>
</dbReference>
<dbReference type="Proteomes" id="UP000199064">
    <property type="component" value="Unassembled WGS sequence"/>
</dbReference>
<dbReference type="Pfam" id="PF01571">
    <property type="entry name" value="GCV_T"/>
    <property type="match status" value="1"/>
</dbReference>
<proteinExistence type="predicted"/>
<accession>A0A1H4IZH5</accession>